<dbReference type="SUPFAM" id="SSF56219">
    <property type="entry name" value="DNase I-like"/>
    <property type="match status" value="1"/>
</dbReference>
<comment type="caution">
    <text evidence="1">The sequence shown here is derived from an EMBL/GenBank/DDBJ whole genome shotgun (WGS) entry which is preliminary data.</text>
</comment>
<dbReference type="EMBL" id="JAVFWL010000006">
    <property type="protein sequence ID" value="KAK6762430.1"/>
    <property type="molecule type" value="Genomic_DNA"/>
</dbReference>
<gene>
    <name evidence="1" type="primary">Necator_chrX.g23394</name>
    <name evidence="1" type="ORF">RB195_023231</name>
</gene>
<evidence type="ECO:0000313" key="2">
    <source>
        <dbReference type="Proteomes" id="UP001303046"/>
    </source>
</evidence>
<dbReference type="Gene3D" id="3.60.10.10">
    <property type="entry name" value="Endonuclease/exonuclease/phosphatase"/>
    <property type="match status" value="1"/>
</dbReference>
<proteinExistence type="predicted"/>
<dbReference type="Proteomes" id="UP001303046">
    <property type="component" value="Unassembled WGS sequence"/>
</dbReference>
<name>A0ABR1EIJ8_NECAM</name>
<protein>
    <submittedName>
        <fullName evidence="1">Uncharacterized protein</fullName>
    </submittedName>
</protein>
<sequence length="113" mass="12595">MPEGNMESSATNIRLVTLNCRSLSSKLQQVALSRLLRYLHAPFAVSQETRIRDGPVISIYNYAIYCGNADERKAGGCVVAVRNDYNNLVEEFELTSSRCTIAQLRDRRGHSGS</sequence>
<organism evidence="1 2">
    <name type="scientific">Necator americanus</name>
    <name type="common">Human hookworm</name>
    <dbReference type="NCBI Taxonomy" id="51031"/>
    <lineage>
        <taxon>Eukaryota</taxon>
        <taxon>Metazoa</taxon>
        <taxon>Ecdysozoa</taxon>
        <taxon>Nematoda</taxon>
        <taxon>Chromadorea</taxon>
        <taxon>Rhabditida</taxon>
        <taxon>Rhabditina</taxon>
        <taxon>Rhabditomorpha</taxon>
        <taxon>Strongyloidea</taxon>
        <taxon>Ancylostomatidae</taxon>
        <taxon>Bunostominae</taxon>
        <taxon>Necator</taxon>
    </lineage>
</organism>
<accession>A0ABR1EIJ8</accession>
<keyword evidence="2" id="KW-1185">Reference proteome</keyword>
<dbReference type="InterPro" id="IPR036691">
    <property type="entry name" value="Endo/exonu/phosph_ase_sf"/>
</dbReference>
<reference evidence="1 2" key="1">
    <citation type="submission" date="2023-08" db="EMBL/GenBank/DDBJ databases">
        <title>A Necator americanus chromosomal reference genome.</title>
        <authorList>
            <person name="Ilik V."/>
            <person name="Petrzelkova K.J."/>
            <person name="Pardy F."/>
            <person name="Fuh T."/>
            <person name="Niatou-Singa F.S."/>
            <person name="Gouil Q."/>
            <person name="Baker L."/>
            <person name="Ritchie M.E."/>
            <person name="Jex A.R."/>
            <person name="Gazzola D."/>
            <person name="Li H."/>
            <person name="Toshio Fujiwara R."/>
            <person name="Zhan B."/>
            <person name="Aroian R.V."/>
            <person name="Pafco B."/>
            <person name="Schwarz E.M."/>
        </authorList>
    </citation>
    <scope>NUCLEOTIDE SEQUENCE [LARGE SCALE GENOMIC DNA]</scope>
    <source>
        <strain evidence="1 2">Aroian</strain>
        <tissue evidence="1">Whole animal</tissue>
    </source>
</reference>
<evidence type="ECO:0000313" key="1">
    <source>
        <dbReference type="EMBL" id="KAK6762430.1"/>
    </source>
</evidence>